<dbReference type="Proteomes" id="UP000019146">
    <property type="component" value="Chromosome 1"/>
</dbReference>
<evidence type="ECO:0000313" key="3">
    <source>
        <dbReference type="EMBL" id="ALL65223.1"/>
    </source>
</evidence>
<name>A0A0P0RA80_9BURK</name>
<organism evidence="3 4">
    <name type="scientific">Paraburkholderia caribensis MBA4</name>
    <dbReference type="NCBI Taxonomy" id="1323664"/>
    <lineage>
        <taxon>Bacteria</taxon>
        <taxon>Pseudomonadati</taxon>
        <taxon>Pseudomonadota</taxon>
        <taxon>Betaproteobacteria</taxon>
        <taxon>Burkholderiales</taxon>
        <taxon>Burkholderiaceae</taxon>
        <taxon>Paraburkholderia</taxon>
    </lineage>
</organism>
<dbReference type="InterPro" id="IPR005545">
    <property type="entry name" value="YCII"/>
</dbReference>
<dbReference type="InterPro" id="IPR051807">
    <property type="entry name" value="Sec-metab_biosynth-assoc"/>
</dbReference>
<evidence type="ECO:0000256" key="1">
    <source>
        <dbReference type="ARBA" id="ARBA00007689"/>
    </source>
</evidence>
<dbReference type="NCBIfam" id="NF009508">
    <property type="entry name" value="PRK12866.1"/>
    <property type="match status" value="1"/>
</dbReference>
<dbReference type="SUPFAM" id="SSF54909">
    <property type="entry name" value="Dimeric alpha+beta barrel"/>
    <property type="match status" value="1"/>
</dbReference>
<dbReference type="AlphaFoldDB" id="A0A0P0RA80"/>
<dbReference type="KEGG" id="bcai:K788_0004477"/>
<dbReference type="RefSeq" id="WP_036005311.1">
    <property type="nucleotide sequence ID" value="NZ_CP012746.1"/>
</dbReference>
<evidence type="ECO:0000259" key="2">
    <source>
        <dbReference type="Pfam" id="PF03795"/>
    </source>
</evidence>
<dbReference type="PANTHER" id="PTHR33606:SF3">
    <property type="entry name" value="PROTEIN YCII"/>
    <property type="match status" value="1"/>
</dbReference>
<evidence type="ECO:0000313" key="4">
    <source>
        <dbReference type="Proteomes" id="UP000019146"/>
    </source>
</evidence>
<dbReference type="PANTHER" id="PTHR33606">
    <property type="entry name" value="PROTEIN YCII"/>
    <property type="match status" value="1"/>
</dbReference>
<proteinExistence type="inferred from homology"/>
<accession>A0A0P0RA80</accession>
<dbReference type="EMBL" id="CP012746">
    <property type="protein sequence ID" value="ALL65223.1"/>
    <property type="molecule type" value="Genomic_DNA"/>
</dbReference>
<feature type="domain" description="YCII-related" evidence="2">
    <location>
        <begin position="1"/>
        <end position="86"/>
    </location>
</feature>
<protein>
    <recommendedName>
        <fullName evidence="2">YCII-related domain-containing protein</fullName>
    </recommendedName>
</protein>
<comment type="similarity">
    <text evidence="1">Belongs to the YciI family.</text>
</comment>
<reference evidence="3 4" key="1">
    <citation type="journal article" date="2014" name="Genome Announc.">
        <title>Draft Genome Sequence of the Haloacid-Degrading Burkholderia caribensis Strain MBA4.</title>
        <authorList>
            <person name="Pan Y."/>
            <person name="Kong K.F."/>
            <person name="Tsang J.S."/>
        </authorList>
    </citation>
    <scope>NUCLEOTIDE SEQUENCE [LARGE SCALE GENOMIC DNA]</scope>
    <source>
        <strain evidence="3 4">MBA4</strain>
    </source>
</reference>
<dbReference type="Pfam" id="PF03795">
    <property type="entry name" value="YCII"/>
    <property type="match status" value="1"/>
</dbReference>
<dbReference type="InterPro" id="IPR011008">
    <property type="entry name" value="Dimeric_a/b-barrel"/>
</dbReference>
<dbReference type="Gene3D" id="3.30.70.1060">
    <property type="entry name" value="Dimeric alpha+beta barrel"/>
    <property type="match status" value="1"/>
</dbReference>
<gene>
    <name evidence="3" type="ORF">K788_0004477</name>
</gene>
<dbReference type="GeneID" id="69969304"/>
<sequence>MHYLLIYDVSSDYLERRAEFRDAHLKLAWAAAKRGELHLGGALADPVDMAVLLFEGDSPAVAESFAQADPYVLNGLVTKWRVRPWTTVVGERAATPVR</sequence>